<name>B7Q183_IXOSC</name>
<evidence type="ECO:0000313" key="1">
    <source>
        <dbReference type="EMBL" id="EEC12605.1"/>
    </source>
</evidence>
<organism>
    <name type="scientific">Ixodes scapularis</name>
    <name type="common">Black-legged tick</name>
    <name type="synonym">Deer tick</name>
    <dbReference type="NCBI Taxonomy" id="6945"/>
    <lineage>
        <taxon>Eukaryota</taxon>
        <taxon>Metazoa</taxon>
        <taxon>Ecdysozoa</taxon>
        <taxon>Arthropoda</taxon>
        <taxon>Chelicerata</taxon>
        <taxon>Arachnida</taxon>
        <taxon>Acari</taxon>
        <taxon>Parasitiformes</taxon>
        <taxon>Ixodida</taxon>
        <taxon>Ixodoidea</taxon>
        <taxon>Ixodidae</taxon>
        <taxon>Ixodinae</taxon>
        <taxon>Ixodes</taxon>
    </lineage>
</organism>
<dbReference type="Proteomes" id="UP000001555">
    <property type="component" value="Unassembled WGS sequence"/>
</dbReference>
<dbReference type="PaxDb" id="6945-B7Q183"/>
<keyword evidence="3" id="KW-1185">Reference proteome</keyword>
<evidence type="ECO:0000313" key="3">
    <source>
        <dbReference type="Proteomes" id="UP000001555"/>
    </source>
</evidence>
<dbReference type="InParanoid" id="B7Q183"/>
<reference evidence="1 3" key="1">
    <citation type="submission" date="2008-03" db="EMBL/GenBank/DDBJ databases">
        <title>Annotation of Ixodes scapularis.</title>
        <authorList>
            <consortium name="Ixodes scapularis Genome Project Consortium"/>
            <person name="Caler E."/>
            <person name="Hannick L.I."/>
            <person name="Bidwell S."/>
            <person name="Joardar V."/>
            <person name="Thiagarajan M."/>
            <person name="Amedeo P."/>
            <person name="Galinsky K.J."/>
            <person name="Schobel S."/>
            <person name="Inman J."/>
            <person name="Hostetler J."/>
            <person name="Miller J."/>
            <person name="Hammond M."/>
            <person name="Megy K."/>
            <person name="Lawson D."/>
            <person name="Kodira C."/>
            <person name="Sutton G."/>
            <person name="Meyer J."/>
            <person name="Hill C.A."/>
            <person name="Birren B."/>
            <person name="Nene V."/>
            <person name="Collins F."/>
            <person name="Alarcon-Chaidez F."/>
            <person name="Wikel S."/>
            <person name="Strausberg R."/>
        </authorList>
    </citation>
    <scope>NUCLEOTIDE SEQUENCE [LARGE SCALE GENOMIC DNA]</scope>
    <source>
        <strain evidence="3">Wikel</strain>
        <strain evidence="1">Wikel colony</strain>
    </source>
</reference>
<dbReference type="VEuPathDB" id="VectorBase:ISCW009078"/>
<dbReference type="EMBL" id="ABJB010594293">
    <property type="status" value="NOT_ANNOTATED_CDS"/>
    <property type="molecule type" value="Genomic_DNA"/>
</dbReference>
<sequence length="115" mass="13087">MAIAAACAVGFLYQAVGVVLYFQSYPAVVSSIFAQDEAEFPAVTVCFEAWFNTTKICDHFPNNCSRKDVMLLYAQPKFLDSITLRHFGYPDTKKLFTCRMFSHVESCEPFDCLDW</sequence>
<accession>B7Q183</accession>
<dbReference type="AlphaFoldDB" id="B7Q183"/>
<protein>
    <submittedName>
        <fullName evidence="1 2">Uncharacterized protein</fullName>
    </submittedName>
</protein>
<proteinExistence type="predicted"/>
<dbReference type="EnsemblMetazoa" id="ISCW009078-RA">
    <property type="protein sequence ID" value="ISCW009078-PA"/>
    <property type="gene ID" value="ISCW009078"/>
</dbReference>
<evidence type="ECO:0000313" key="2">
    <source>
        <dbReference type="EnsemblMetazoa" id="ISCW009078-PA"/>
    </source>
</evidence>
<dbReference type="EMBL" id="DS836321">
    <property type="protein sequence ID" value="EEC12605.1"/>
    <property type="molecule type" value="Genomic_DNA"/>
</dbReference>
<dbReference type="EMBL" id="ABJB010644742">
    <property type="status" value="NOT_ANNOTATED_CDS"/>
    <property type="molecule type" value="Genomic_DNA"/>
</dbReference>
<dbReference type="HOGENOM" id="CLU_2111524_0_0_1"/>
<dbReference type="VEuPathDB" id="VectorBase:ISCI009078"/>
<gene>
    <name evidence="1" type="ORF">IscW_ISCW009078</name>
</gene>
<reference evidence="2" key="2">
    <citation type="submission" date="2020-05" db="UniProtKB">
        <authorList>
            <consortium name="EnsemblMetazoa"/>
        </authorList>
    </citation>
    <scope>IDENTIFICATION</scope>
    <source>
        <strain evidence="2">wikel</strain>
    </source>
</reference>